<dbReference type="AlphaFoldDB" id="A0A2A9NUB2"/>
<dbReference type="EMBL" id="KZ301988">
    <property type="protein sequence ID" value="PFH51356.1"/>
    <property type="molecule type" value="Genomic_DNA"/>
</dbReference>
<evidence type="ECO:0000256" key="1">
    <source>
        <dbReference type="ARBA" id="ARBA00013201"/>
    </source>
</evidence>
<dbReference type="SUPFAM" id="SSF53474">
    <property type="entry name" value="alpha/beta-Hydrolases"/>
    <property type="match status" value="1"/>
</dbReference>
<keyword evidence="6" id="KW-1185">Reference proteome</keyword>
<reference evidence="5 6" key="1">
    <citation type="submission" date="2014-02" db="EMBL/GenBank/DDBJ databases">
        <title>Transposable element dynamics among asymbiotic and ectomycorrhizal Amanita fungi.</title>
        <authorList>
            <consortium name="DOE Joint Genome Institute"/>
            <person name="Hess J."/>
            <person name="Skrede I."/>
            <person name="Wolfe B."/>
            <person name="LaButti K."/>
            <person name="Ohm R.A."/>
            <person name="Grigoriev I.V."/>
            <person name="Pringle A."/>
        </authorList>
    </citation>
    <scope>NUCLEOTIDE SEQUENCE [LARGE SCALE GENOMIC DNA]</scope>
    <source>
        <strain evidence="5 6">SKay4041</strain>
    </source>
</reference>
<dbReference type="OrthoDB" id="2363873at2759"/>
<evidence type="ECO:0000256" key="4">
    <source>
        <dbReference type="ARBA" id="ARBA00023098"/>
    </source>
</evidence>
<dbReference type="GO" id="GO:0003847">
    <property type="term" value="F:1-alkyl-2-acetylglycerophosphocholine esterase activity"/>
    <property type="evidence" value="ECO:0007669"/>
    <property type="project" value="UniProtKB-EC"/>
</dbReference>
<dbReference type="STRING" id="703135.A0A2A9NUB2"/>
<dbReference type="Proteomes" id="UP000242287">
    <property type="component" value="Unassembled WGS sequence"/>
</dbReference>
<proteinExistence type="predicted"/>
<accession>A0A2A9NUB2</accession>
<keyword evidence="3" id="KW-0442">Lipid degradation</keyword>
<dbReference type="PANTHER" id="PTHR10272">
    <property type="entry name" value="PLATELET-ACTIVATING FACTOR ACETYLHYDROLASE"/>
    <property type="match status" value="1"/>
</dbReference>
<evidence type="ECO:0000313" key="6">
    <source>
        <dbReference type="Proteomes" id="UP000242287"/>
    </source>
</evidence>
<gene>
    <name evidence="5" type="ORF">AMATHDRAFT_175231</name>
</gene>
<sequence length="491" mass="54978">MLSLPVVQGRFAVGATTFVTPVRPSRVFGSAKRRRNSLSSSHGLEDALRMDEVAFTAYYPADISSSSEKGVNWLLGPTSSSLHGFSIFLGIPSWILWPLVYLFGRFIKIPVYPNAPLLRPSNNHVIDDKANMTKGTKRWPLVLFSHGLGGSRTAYSHFCSRLAASGKVVLAIEHRDGTGHACVTRSWEENGEKKSRPIYYIKEKEVLWDDHSEDKESAPYRLRMDQLTFRRKEIFYMYRTFCDFVKGDSSVEIETIDRNTFDKNSWISSDDGAKGCPINYDEDITLAGHSFGGCTSLSILSTSPPDEHEHIPITKTLILDPWLDPLPTPGPIPLTKANPATNLDEVNSSVESSIGATVVEEEPGWVLFKRNPNLPRMLVLNSETFTLWTEHFARLQEVVKAWEPEGEKIVTLVGSVHTSFSDFPILPLARRKRARILMDIIVQLALSFLDSDLEQATDVPKREMEVRIVGVKPNGKPKRKLVGNLGDIIVL</sequence>
<evidence type="ECO:0000256" key="3">
    <source>
        <dbReference type="ARBA" id="ARBA00022963"/>
    </source>
</evidence>
<name>A0A2A9NUB2_9AGAR</name>
<evidence type="ECO:0000313" key="5">
    <source>
        <dbReference type="EMBL" id="PFH51356.1"/>
    </source>
</evidence>
<protein>
    <recommendedName>
        <fullName evidence="1">1-alkyl-2-acetylglycerophosphocholine esterase</fullName>
        <ecNumber evidence="1">3.1.1.47</ecNumber>
    </recommendedName>
</protein>
<dbReference type="PANTHER" id="PTHR10272:SF0">
    <property type="entry name" value="PLATELET-ACTIVATING FACTOR ACETYLHYDROLASE"/>
    <property type="match status" value="1"/>
</dbReference>
<dbReference type="InterPro" id="IPR029058">
    <property type="entry name" value="AB_hydrolase_fold"/>
</dbReference>
<dbReference type="Gene3D" id="3.40.50.1820">
    <property type="entry name" value="alpha/beta hydrolase"/>
    <property type="match status" value="1"/>
</dbReference>
<organism evidence="5 6">
    <name type="scientific">Amanita thiersii Skay4041</name>
    <dbReference type="NCBI Taxonomy" id="703135"/>
    <lineage>
        <taxon>Eukaryota</taxon>
        <taxon>Fungi</taxon>
        <taxon>Dikarya</taxon>
        <taxon>Basidiomycota</taxon>
        <taxon>Agaricomycotina</taxon>
        <taxon>Agaricomycetes</taxon>
        <taxon>Agaricomycetidae</taxon>
        <taxon>Agaricales</taxon>
        <taxon>Pluteineae</taxon>
        <taxon>Amanitaceae</taxon>
        <taxon>Amanita</taxon>
    </lineage>
</organism>
<dbReference type="Pfam" id="PF03403">
    <property type="entry name" value="PAF-AH_p_II"/>
    <property type="match status" value="2"/>
</dbReference>
<dbReference type="EC" id="3.1.1.47" evidence="1"/>
<keyword evidence="2" id="KW-0378">Hydrolase</keyword>
<evidence type="ECO:0000256" key="2">
    <source>
        <dbReference type="ARBA" id="ARBA00022801"/>
    </source>
</evidence>
<keyword evidence="4" id="KW-0443">Lipid metabolism</keyword>
<dbReference type="GO" id="GO:0016042">
    <property type="term" value="P:lipid catabolic process"/>
    <property type="evidence" value="ECO:0007669"/>
    <property type="project" value="UniProtKB-KW"/>
</dbReference>